<dbReference type="PANTHER" id="PTHR42884:SF14">
    <property type="entry name" value="NEUROENDOCRINE CONVERTASE 1"/>
    <property type="match status" value="1"/>
</dbReference>
<evidence type="ECO:0000313" key="7">
    <source>
        <dbReference type="Proteomes" id="UP001142175"/>
    </source>
</evidence>
<dbReference type="RefSeq" id="WP_258422886.1">
    <property type="nucleotide sequence ID" value="NZ_JANSUY010000004.1"/>
</dbReference>
<dbReference type="GO" id="GO:0016020">
    <property type="term" value="C:membrane"/>
    <property type="evidence" value="ECO:0007669"/>
    <property type="project" value="TreeGrafter"/>
</dbReference>
<dbReference type="PROSITE" id="PS51892">
    <property type="entry name" value="SUBTILASE"/>
    <property type="match status" value="1"/>
</dbReference>
<dbReference type="InterPro" id="IPR036116">
    <property type="entry name" value="FN3_sf"/>
</dbReference>
<feature type="domain" description="Fibronectin type-III" evidence="5">
    <location>
        <begin position="505"/>
        <end position="609"/>
    </location>
</feature>
<feature type="active site" description="Charge relay system" evidence="4">
    <location>
        <position position="260"/>
    </location>
</feature>
<dbReference type="PROSITE" id="PS00137">
    <property type="entry name" value="SUBTILASE_HIS"/>
    <property type="match status" value="1"/>
</dbReference>
<keyword evidence="7" id="KW-1185">Reference proteome</keyword>
<evidence type="ECO:0000256" key="1">
    <source>
        <dbReference type="ARBA" id="ARBA00022670"/>
    </source>
</evidence>
<comment type="similarity">
    <text evidence="4">Belongs to the peptidase S8 family.</text>
</comment>
<name>A0A9X2P3B7_9BACT</name>
<keyword evidence="2 4" id="KW-0378">Hydrolase</keyword>
<keyword evidence="1 4" id="KW-0645">Protease</keyword>
<dbReference type="EMBL" id="JANSUY010000004">
    <property type="protein sequence ID" value="MCR9015026.1"/>
    <property type="molecule type" value="Genomic_DNA"/>
</dbReference>
<dbReference type="PROSITE" id="PS50853">
    <property type="entry name" value="FN3"/>
    <property type="match status" value="1"/>
</dbReference>
<evidence type="ECO:0000256" key="3">
    <source>
        <dbReference type="ARBA" id="ARBA00022825"/>
    </source>
</evidence>
<dbReference type="Pfam" id="PF00082">
    <property type="entry name" value="Peptidase_S8"/>
    <property type="match status" value="1"/>
</dbReference>
<dbReference type="Gene3D" id="2.60.40.10">
    <property type="entry name" value="Immunoglobulins"/>
    <property type="match status" value="3"/>
</dbReference>
<dbReference type="Proteomes" id="UP001142175">
    <property type="component" value="Unassembled WGS sequence"/>
</dbReference>
<dbReference type="InterPro" id="IPR036852">
    <property type="entry name" value="Peptidase_S8/S53_dom_sf"/>
</dbReference>
<dbReference type="Pfam" id="PF18962">
    <property type="entry name" value="Por_Secre_tail"/>
    <property type="match status" value="1"/>
</dbReference>
<feature type="active site" description="Charge relay system" evidence="4">
    <location>
        <position position="436"/>
    </location>
</feature>
<evidence type="ECO:0000256" key="4">
    <source>
        <dbReference type="PROSITE-ProRule" id="PRU01240"/>
    </source>
</evidence>
<protein>
    <submittedName>
        <fullName evidence="6">S8 family serine peptidase</fullName>
    </submittedName>
</protein>
<organism evidence="6 7">
    <name type="scientific">Aquiflexum gelatinilyticum</name>
    <dbReference type="NCBI Taxonomy" id="2961943"/>
    <lineage>
        <taxon>Bacteria</taxon>
        <taxon>Pseudomonadati</taxon>
        <taxon>Bacteroidota</taxon>
        <taxon>Cytophagia</taxon>
        <taxon>Cytophagales</taxon>
        <taxon>Cyclobacteriaceae</taxon>
        <taxon>Aquiflexum</taxon>
    </lineage>
</organism>
<gene>
    <name evidence="6" type="ORF">NU887_08260</name>
</gene>
<keyword evidence="3 4" id="KW-0720">Serine protease</keyword>
<sequence length="2486" mass="272154">MNKSLLMGRSLVLITLIIVFCSITAIAQSQFDKGIKKGMVKVKFTPTTTAPLPQSKVNARNNRLTTGMATFDAAANSVQAHTMYRMFPYDAKNEQKLRKHGLHLWYIIEIDESVDPKSAAGQFKQLGEVAVAEVEHEKVLAPYAVKQHTLGASTFSAMPFNDPLLVDQWHYNNALQTGTDDADINLFEAWEKTTGSNDIIVAVHDEGVDVNHADLKQNIWVNQAELNGQPGVDDDNNGYIDDLNGYNFAKNKAAIDPQYHGTHVAGTIAAVNNNGIGVAGVAGGNGTGNGVKIMSLQILGGSGSIERSYVYAAENGAVISQNSWGYTNPGGFDQSVLDAINYFVAEAGDFPGSPMKGGIVIFAAGNYNWDGEWYPGYFSSTIAVTALGPEWKKTSYSNFGTWTDIAAPGGDSEYGVKYGVLSTIPGDKYAYLDGTSMACPHVSGIAALALANRTKQLTNTELRLKLLTGVVNIDEQNPDYIGKLGSGAVNAELAIRNDLGIAPMKIGNLSVDGISQEFANLSWTVPVDTDDDVPTSFQLFYHTDSITAANLTSASKITIPNKYAADSTVTFEVAGLLGLTKYYFAITSTDRWGNTSELSQVINATTNEGPKISLDAESQEINLSIDASNSTSASHNLTISNGAAGILRWNHLMRHRNTALSYNSGRLNYPISGRTKSAREGNIGRQVVPGNQLQLRSNEITTMAFTPVDKDYAYWPTNIIGDTDINLPNSAAAKFTVDEPQGFNLTDVRMYLKHDPVKGPVIMEIYQGDSPEKENLIYSQEHSNYDNNEAFAYIKLNEQIYFESGSTFWIVFHVPSGNKFPLGIGFEAQPNFSENCFMSFDMGASWAPLNDLLDATEFAWSLTASSYNEHLGTYLHLEPGSGDVNGFENSAVTLTADASTLINGDYAANLIITSNDAANRELRIPINLSVSGHQPKLKHVNIVDYGSVFMGDSKSFEVVLENIGYGNFNDPVITTNSSAFELDWNLPWQIKAREEGIVKVTFKPTAPGNTNGILTVTNGSKTYEIALFGVGAETAKIAVSPETQKVENLTIGEEVTAKVTIENKGVFPLKYFIPGYDTNGISENWPSVYHNYGYTLRSNNPTEANPINYDFQDISETGINITKTFFDDASYVPVDMGFQFPYYGENMQILYVSKKGFTVFDNSVRAVNVPVPNNPWSPKGFISILGSQFNYLTKGEIFYKVESDRVIVQYYNVWDGWTEGENIIAQMVLFANGDIRFYYEDLSTPDYNKQFLTILIEDMGQSDGVLINSYDKPISLYSGLAMGLDYPGPTIITDIVNGSGLLMPGTSREVEIKMNTSPLSEGIVNRYVSIINNDPDQRQKNALVQLEIIAGGVAKAEVSADTVKFGNIFQGAIRSFPFTIKNPGTASLDITGMQFADSEFELTGDQPTEIKSGLFKKYSIEVPTSALADLEDWLLISYADGSQDTVYVTATVVDAPAINVDLSPVSHTLAFGEKAELPITIENTGKAPLQVAPVGGGNWLSFNSPTAPSNGLPDFTYTYEKYNNGEFYQWVEIRKTGTQMNFVDYENFENTFWRELELPFPVEFYGQKYESFKVGDNGIISFGEDPAADFFTDYIPSNNHSDPRIMPYWTFSSFTDFSHPKEDIGIFYQFYDDKIIITWSTFVNNFGGMGDPVSAQIIFYKDGTMKFQYKREDGGADFTSQASTIGLQRNSSDGIAISQYQSLDHGSGLAYVIVPSRRYTIAPGSTLSGNISLDATNIYGGVYSQALKIHSNAPNSELLEKPVELTVTGEANILMADTVNFGSKLVGFESIYPISNTIDVVIENDGAAPFDISYASMADGTGPLNLMMLVNGFWGPEWTRINEIWFWPTYTIKPGDKLMARAVFEPSMEGDYADEVILSTSLGEKRFVLTGTAYEPAKIKVVSDSIFVSMNTIQTELREIPFDNTEGKSNLNYQVSIDYQREAEAAGASYEKLADKSSTPAITLASSPSAENTSLARNDADYNRTISHTDKLTPDTFIGTGGAAPFTLSTKFNAGPEGFNLSHVETFLRMETLASAEIEVEIRAGGSSIANAKLLTKGSLTITGNGSDEVGDWYRIALDEAAGIYPNEDFYVIVTHPFGNQFPQGTITDSENVPGRYAYLNEGEWYEVQEGSMSNIGWLMFAGEMEAANFSWLEIKSGQEGVLAKGESGKVEVSVDGTFAKEGDQMAHIVFASNDPAKPVVRVPITLHMNEAPYFMSAPLSIVIGENDSTSIQMRVIDVEKNSISVNGVIGNDFSSFKFKSDLLELAFRPKFGDEGNYLYKLTATDEHGAKRELTIPVEVLHTNQAPVYIGENDAFAILKPGILTEYDLSAYFADPDGDEFTYTVSSSNDSVLTVFASASKFIIKTAENGEAVMTFTLTDKFGAVKKIDMTVKVDLISGLEDLDILFSITAYPNPTSGIIRVNVKGEISNTYSLRLVNSLGVPLISKEECDPTQETVVDLSTLPTGVYLLEVTDRRGKSMRRIVKE</sequence>
<comment type="caution">
    <text evidence="6">The sequence shown here is derived from an EMBL/GenBank/DDBJ whole genome shotgun (WGS) entry which is preliminary data.</text>
</comment>
<dbReference type="InterPro" id="IPR026444">
    <property type="entry name" value="Secre_tail"/>
</dbReference>
<dbReference type="GO" id="GO:0016485">
    <property type="term" value="P:protein processing"/>
    <property type="evidence" value="ECO:0007669"/>
    <property type="project" value="TreeGrafter"/>
</dbReference>
<evidence type="ECO:0000256" key="2">
    <source>
        <dbReference type="ARBA" id="ARBA00022801"/>
    </source>
</evidence>
<dbReference type="NCBIfam" id="TIGR04183">
    <property type="entry name" value="Por_Secre_tail"/>
    <property type="match status" value="1"/>
</dbReference>
<dbReference type="PRINTS" id="PR00723">
    <property type="entry name" value="SUBTILISIN"/>
</dbReference>
<reference evidence="6" key="1">
    <citation type="submission" date="2022-08" db="EMBL/GenBank/DDBJ databases">
        <authorList>
            <person name="Zhang D."/>
        </authorList>
    </citation>
    <scope>NUCLEOTIDE SEQUENCE</scope>
    <source>
        <strain evidence="6">XJ19-11</strain>
    </source>
</reference>
<accession>A0A9X2P3B7</accession>
<dbReference type="Gene3D" id="3.40.50.200">
    <property type="entry name" value="Peptidase S8/S53 domain"/>
    <property type="match status" value="1"/>
</dbReference>
<dbReference type="GO" id="GO:0004252">
    <property type="term" value="F:serine-type endopeptidase activity"/>
    <property type="evidence" value="ECO:0007669"/>
    <property type="project" value="UniProtKB-UniRule"/>
</dbReference>
<feature type="active site" description="Charge relay system" evidence="4">
    <location>
        <position position="205"/>
    </location>
</feature>
<dbReference type="InterPro" id="IPR032304">
    <property type="entry name" value="Peptidase_S8_N"/>
</dbReference>
<dbReference type="NCBIfam" id="NF012200">
    <property type="entry name" value="choice_anch_D"/>
    <property type="match status" value="1"/>
</dbReference>
<dbReference type="Pfam" id="PF16361">
    <property type="entry name" value="Peptidase_S8_N"/>
    <property type="match status" value="1"/>
</dbReference>
<dbReference type="InterPro" id="IPR015500">
    <property type="entry name" value="Peptidase_S8_subtilisin-rel"/>
</dbReference>
<evidence type="ECO:0000259" key="5">
    <source>
        <dbReference type="PROSITE" id="PS50853"/>
    </source>
</evidence>
<dbReference type="PROSITE" id="PS00138">
    <property type="entry name" value="SUBTILASE_SER"/>
    <property type="match status" value="1"/>
</dbReference>
<dbReference type="InterPro" id="IPR013783">
    <property type="entry name" value="Ig-like_fold"/>
</dbReference>
<dbReference type="PANTHER" id="PTHR42884">
    <property type="entry name" value="PROPROTEIN CONVERTASE SUBTILISIN/KEXIN-RELATED"/>
    <property type="match status" value="1"/>
</dbReference>
<dbReference type="SUPFAM" id="SSF49265">
    <property type="entry name" value="Fibronectin type III"/>
    <property type="match status" value="1"/>
</dbReference>
<proteinExistence type="inferred from homology"/>
<dbReference type="CDD" id="cd00063">
    <property type="entry name" value="FN3"/>
    <property type="match status" value="1"/>
</dbReference>
<dbReference type="InterPro" id="IPR003961">
    <property type="entry name" value="FN3_dom"/>
</dbReference>
<evidence type="ECO:0000313" key="6">
    <source>
        <dbReference type="EMBL" id="MCR9015026.1"/>
    </source>
</evidence>
<dbReference type="InterPro" id="IPR023828">
    <property type="entry name" value="Peptidase_S8_Ser-AS"/>
</dbReference>
<dbReference type="SUPFAM" id="SSF52743">
    <property type="entry name" value="Subtilisin-like"/>
    <property type="match status" value="1"/>
</dbReference>
<dbReference type="InterPro" id="IPR022398">
    <property type="entry name" value="Peptidase_S8_His-AS"/>
</dbReference>
<dbReference type="InterPro" id="IPR000209">
    <property type="entry name" value="Peptidase_S8/S53_dom"/>
</dbReference>